<name>A0A8H6RGM0_9PEZI</name>
<dbReference type="AlphaFoldDB" id="A0A8H6RGM0"/>
<feature type="non-terminal residue" evidence="2">
    <location>
        <position position="115"/>
    </location>
</feature>
<dbReference type="Proteomes" id="UP000660729">
    <property type="component" value="Unassembled WGS sequence"/>
</dbReference>
<evidence type="ECO:0000313" key="3">
    <source>
        <dbReference type="Proteomes" id="UP000660729"/>
    </source>
</evidence>
<evidence type="ECO:0000313" key="2">
    <source>
        <dbReference type="EMBL" id="KAF7190382.1"/>
    </source>
</evidence>
<proteinExistence type="predicted"/>
<sequence length="115" mass="12698">MPHSTSTLTLSSVNTMPPLSIYPTTRMDKISSSPWTSLTTRKQPQKSQTFVQHINFDFAPSTNTTPKPKLSSRSSTGTMQPGSLLLLQSPIGSYLIQISTTSPLTGHLLRSYDWE</sequence>
<accession>A0A8H6RGM0</accession>
<comment type="caution">
    <text evidence="2">The sequence shown here is derived from an EMBL/GenBank/DDBJ whole genome shotgun (WGS) entry which is preliminary data.</text>
</comment>
<feature type="region of interest" description="Disordered" evidence="1">
    <location>
        <begin position="58"/>
        <end position="81"/>
    </location>
</feature>
<keyword evidence="3" id="KW-1185">Reference proteome</keyword>
<gene>
    <name evidence="2" type="ORF">HII31_08300</name>
</gene>
<dbReference type="EMBL" id="JABCIY010000173">
    <property type="protein sequence ID" value="KAF7190382.1"/>
    <property type="molecule type" value="Genomic_DNA"/>
</dbReference>
<dbReference type="OrthoDB" id="3649143at2759"/>
<feature type="compositionally biased region" description="Polar residues" evidence="1">
    <location>
        <begin position="60"/>
        <end position="81"/>
    </location>
</feature>
<reference evidence="2" key="1">
    <citation type="submission" date="2020-04" db="EMBL/GenBank/DDBJ databases">
        <title>Draft genome resource of the tomato pathogen Pseudocercospora fuligena.</title>
        <authorList>
            <person name="Zaccaron A."/>
        </authorList>
    </citation>
    <scope>NUCLEOTIDE SEQUENCE</scope>
    <source>
        <strain evidence="2">PF001</strain>
    </source>
</reference>
<protein>
    <submittedName>
        <fullName evidence="2">Uncharacterized protein</fullName>
    </submittedName>
</protein>
<organism evidence="2 3">
    <name type="scientific">Pseudocercospora fuligena</name>
    <dbReference type="NCBI Taxonomy" id="685502"/>
    <lineage>
        <taxon>Eukaryota</taxon>
        <taxon>Fungi</taxon>
        <taxon>Dikarya</taxon>
        <taxon>Ascomycota</taxon>
        <taxon>Pezizomycotina</taxon>
        <taxon>Dothideomycetes</taxon>
        <taxon>Dothideomycetidae</taxon>
        <taxon>Mycosphaerellales</taxon>
        <taxon>Mycosphaerellaceae</taxon>
        <taxon>Pseudocercospora</taxon>
    </lineage>
</organism>
<evidence type="ECO:0000256" key="1">
    <source>
        <dbReference type="SAM" id="MobiDB-lite"/>
    </source>
</evidence>